<evidence type="ECO:0000256" key="1">
    <source>
        <dbReference type="ARBA" id="ARBA00022450"/>
    </source>
</evidence>
<dbReference type="Gene3D" id="3.40.50.720">
    <property type="entry name" value="NAD(P)-binding Rossmann-like Domain"/>
    <property type="match status" value="1"/>
</dbReference>
<organism evidence="6 7">
    <name type="scientific">Mucor lusitanicus CBS 277.49</name>
    <dbReference type="NCBI Taxonomy" id="747725"/>
    <lineage>
        <taxon>Eukaryota</taxon>
        <taxon>Fungi</taxon>
        <taxon>Fungi incertae sedis</taxon>
        <taxon>Mucoromycota</taxon>
        <taxon>Mucoromycotina</taxon>
        <taxon>Mucoromycetes</taxon>
        <taxon>Mucorales</taxon>
        <taxon>Mucorineae</taxon>
        <taxon>Mucoraceae</taxon>
        <taxon>Mucor</taxon>
    </lineage>
</organism>
<keyword evidence="7" id="KW-1185">Reference proteome</keyword>
<dbReference type="InterPro" id="IPR009081">
    <property type="entry name" value="PP-bd_ACP"/>
</dbReference>
<dbReference type="STRING" id="747725.A0A168K9F4"/>
<dbReference type="PANTHER" id="PTHR43439">
    <property type="entry name" value="PHENYLACETATE-COENZYME A LIGASE"/>
    <property type="match status" value="1"/>
</dbReference>
<dbReference type="OrthoDB" id="429813at2759"/>
<dbReference type="Pfam" id="PF23562">
    <property type="entry name" value="AMP-binding_C_3"/>
    <property type="match status" value="1"/>
</dbReference>
<dbReference type="Pfam" id="PF07993">
    <property type="entry name" value="NAD_binding_4"/>
    <property type="match status" value="1"/>
</dbReference>
<dbReference type="InterPro" id="IPR051414">
    <property type="entry name" value="Adenylate-forming_Reductase"/>
</dbReference>
<dbReference type="InterPro" id="IPR020845">
    <property type="entry name" value="AMP-binding_CS"/>
</dbReference>
<name>A0A168K9F4_MUCCL</name>
<dbReference type="Proteomes" id="UP000077051">
    <property type="component" value="Unassembled WGS sequence"/>
</dbReference>
<dbReference type="EMBL" id="AMYB01000005">
    <property type="protein sequence ID" value="OAD02143.1"/>
    <property type="molecule type" value="Genomic_DNA"/>
</dbReference>
<evidence type="ECO:0000259" key="4">
    <source>
        <dbReference type="Pfam" id="PF00550"/>
    </source>
</evidence>
<sequence length="1059" mass="119851">MSLLNAPAGVNFATSESVPQHFKAFTNYMNQQTELYANKVFVRYYSDGECKTLTYRDVDRLATNLACKWAYIVQDVGVVSFIGDHNIGYMIVMLALLKLRIPMFAISPRNCEAAVIDLLEKTESKLLVTEAKYDSIGKAASAQVADVNLMVIPPLDIDNLAKQPLNPHFQEFLNLEFSDQDINKTVLIIHSSGTTSFPKPVKFSNNYIFHAINAFEILINSNDTLDSLTSEDVLLPIAPLFHTFGLFTIFSVTTHGGSVVFLEKLPASQEEIFKAFAENNVAMFAAPPIVYEQMTHHLKQTNDFAAVHRLKYAITGGASLKKEIFEWFHGNNVNVRLMYGSTESNTIMACDLDRNSKNYGSLRMFQRDAQGQPYGTFEIVDENEPHIKQLYIHAGSPMLGTQVANRPDGGYSTQDLFVENADFPGYYTYIGRRDDTLVMENGEKTNPLPMEATIRQSPMVEQVAVIGHGRQCTAALIQLNARLAKCSSDEEIYKAVYDAVKEANNECPNHSKIFPQMVKILPLDQELPTTSKGTIMRKKAEMAYQDAVEKLYKDFVEGSSSRINSSRDIDTSAWTFEQIEDFLVDSASEVLDIPRSIVKDHPKSLFHLGLNSINAIQLRNRICEYFDDVASNFIYQHYSIQSMARTLMNSKGEDIQEQTEKRYQQTQRLAESYIKKAKRDFPRASNQYDESRPNVVLLTGATGSVGSFILRALLQDPVVTKVYCCVRGEEHQLKDRLVEAITSRLLDASLLETDRLEILPMRFDESLLGLSKERYHQLKMEVTIVQHCAWHLNFNMPIDHFDKECIQPFYNLLKFAYNEVNPMHVHFVSSVSASALSGSVIVEEPLPLDSKCALPIGYSASKFIVEILLNYLTAEKNFPCYIERLGQVCGDSVNGVWNTSEQYPLIFIGGGSIMKMMPRLNTKIDWIPCDFAAASIVDIMMKTSTLPANTSESIYHIVNPQSIQWYDVLTAMKMSGMEFDIVEPSEWVKELAKNDTNPAFRLISFYQETFKDSFKMSEWKTEKTRALTSIISQSPVLNTDLFSRYLSYWKSVGFYDPSH</sequence>
<dbReference type="SUPFAM" id="SSF56801">
    <property type="entry name" value="Acetyl-CoA synthetase-like"/>
    <property type="match status" value="1"/>
</dbReference>
<keyword evidence="1" id="KW-0596">Phosphopantetheine</keyword>
<dbReference type="InterPro" id="IPR006162">
    <property type="entry name" value="Ppantetheine_attach_site"/>
</dbReference>
<reference evidence="6 7" key="1">
    <citation type="submission" date="2015-06" db="EMBL/GenBank/DDBJ databases">
        <title>Expansion of signal transduction pathways in fungi by whole-genome duplication.</title>
        <authorList>
            <consortium name="DOE Joint Genome Institute"/>
            <person name="Corrochano L.M."/>
            <person name="Kuo A."/>
            <person name="Marcet-Houben M."/>
            <person name="Polaino S."/>
            <person name="Salamov A."/>
            <person name="Villalobos J.M."/>
            <person name="Alvarez M.I."/>
            <person name="Avalos J."/>
            <person name="Benito E.P."/>
            <person name="Benoit I."/>
            <person name="Burger G."/>
            <person name="Camino L.P."/>
            <person name="Canovas D."/>
            <person name="Cerda-Olmedo E."/>
            <person name="Cheng J.-F."/>
            <person name="Dominguez A."/>
            <person name="Elias M."/>
            <person name="Eslava A.P."/>
            <person name="Glaser F."/>
            <person name="Grimwood J."/>
            <person name="Gutierrez G."/>
            <person name="Heitman J."/>
            <person name="Henrissat B."/>
            <person name="Iturriaga E.A."/>
            <person name="Lang B.F."/>
            <person name="Lavin J.L."/>
            <person name="Lee S."/>
            <person name="Li W."/>
            <person name="Lindquist E."/>
            <person name="Lopez-Garcia S."/>
            <person name="Luque E.M."/>
            <person name="Marcos A.T."/>
            <person name="Martin J."/>
            <person name="Mccluskey K."/>
            <person name="Medina H.R."/>
            <person name="Miralles-Duran A."/>
            <person name="Miyazaki A."/>
            <person name="Munoz-Torres E."/>
            <person name="Oguiza J.A."/>
            <person name="Ohm R."/>
            <person name="Olmedo M."/>
            <person name="Orejas M."/>
            <person name="Ortiz-Castellanos L."/>
            <person name="Pisabarro A.G."/>
            <person name="Rodriguez-Romero J."/>
            <person name="Ruiz-Herrera J."/>
            <person name="Ruiz-Vazquez R."/>
            <person name="Sanz C."/>
            <person name="Schackwitz W."/>
            <person name="Schmutz J."/>
            <person name="Shahriari M."/>
            <person name="Shelest E."/>
            <person name="Silva-Franco F."/>
            <person name="Soanes D."/>
            <person name="Syed K."/>
            <person name="Tagua V.G."/>
            <person name="Talbot N.J."/>
            <person name="Thon M."/>
            <person name="De Vries R.P."/>
            <person name="Wiebenga A."/>
            <person name="Yadav J.S."/>
            <person name="Braun E.L."/>
            <person name="Baker S."/>
            <person name="Garre V."/>
            <person name="Horwitz B."/>
            <person name="Torres-Martinez S."/>
            <person name="Idnurm A."/>
            <person name="Herrera-Estrella A."/>
            <person name="Gabaldon T."/>
            <person name="Grigoriev I.V."/>
        </authorList>
    </citation>
    <scope>NUCLEOTIDE SEQUENCE [LARGE SCALE GENOMIC DNA]</scope>
    <source>
        <strain evidence="6 7">CBS 277.49</strain>
    </source>
</reference>
<evidence type="ECO:0008006" key="8">
    <source>
        <dbReference type="Google" id="ProtNLM"/>
    </source>
</evidence>
<dbReference type="PANTHER" id="PTHR43439:SF2">
    <property type="entry name" value="ENZYME, PUTATIVE (JCVI)-RELATED"/>
    <property type="match status" value="1"/>
</dbReference>
<proteinExistence type="predicted"/>
<dbReference type="Pfam" id="PF00550">
    <property type="entry name" value="PP-binding"/>
    <property type="match status" value="1"/>
</dbReference>
<dbReference type="PROSITE" id="PS00012">
    <property type="entry name" value="PHOSPHOPANTETHEINE"/>
    <property type="match status" value="1"/>
</dbReference>
<dbReference type="InterPro" id="IPR013120">
    <property type="entry name" value="FAR_NAD-bd"/>
</dbReference>
<gene>
    <name evidence="6" type="ORF">MUCCIDRAFT_111504</name>
</gene>
<accession>A0A168K9F4</accession>
<dbReference type="Gene3D" id="3.40.50.12780">
    <property type="entry name" value="N-terminal domain of ligase-like"/>
    <property type="match status" value="1"/>
</dbReference>
<dbReference type="VEuPathDB" id="FungiDB:MUCCIDRAFT_111504"/>
<dbReference type="PROSITE" id="PS00455">
    <property type="entry name" value="AMP_BINDING"/>
    <property type="match status" value="1"/>
</dbReference>
<evidence type="ECO:0000259" key="5">
    <source>
        <dbReference type="Pfam" id="PF07993"/>
    </source>
</evidence>
<comment type="caution">
    <text evidence="6">The sequence shown here is derived from an EMBL/GenBank/DDBJ whole genome shotgun (WGS) entry which is preliminary data.</text>
</comment>
<keyword evidence="2" id="KW-0597">Phosphoprotein</keyword>
<feature type="domain" description="Carrier" evidence="4">
    <location>
        <begin position="582"/>
        <end position="647"/>
    </location>
</feature>
<evidence type="ECO:0000313" key="7">
    <source>
        <dbReference type="Proteomes" id="UP000077051"/>
    </source>
</evidence>
<protein>
    <recommendedName>
        <fullName evidence="8">Carrier domain-containing protein</fullName>
    </recommendedName>
</protein>
<dbReference type="InterPro" id="IPR000873">
    <property type="entry name" value="AMP-dep_synth/lig_dom"/>
</dbReference>
<dbReference type="InterPro" id="IPR036291">
    <property type="entry name" value="NAD(P)-bd_dom_sf"/>
</dbReference>
<dbReference type="InterPro" id="IPR036736">
    <property type="entry name" value="ACP-like_sf"/>
</dbReference>
<evidence type="ECO:0000259" key="3">
    <source>
        <dbReference type="Pfam" id="PF00501"/>
    </source>
</evidence>
<evidence type="ECO:0000256" key="2">
    <source>
        <dbReference type="ARBA" id="ARBA00022553"/>
    </source>
</evidence>
<feature type="domain" description="AMP-dependent synthetase/ligase" evidence="3">
    <location>
        <begin position="32"/>
        <end position="359"/>
    </location>
</feature>
<dbReference type="Gene3D" id="1.10.1200.10">
    <property type="entry name" value="ACP-like"/>
    <property type="match status" value="1"/>
</dbReference>
<dbReference type="InterPro" id="IPR042099">
    <property type="entry name" value="ANL_N_sf"/>
</dbReference>
<dbReference type="SUPFAM" id="SSF51735">
    <property type="entry name" value="NAD(P)-binding Rossmann-fold domains"/>
    <property type="match status" value="1"/>
</dbReference>
<evidence type="ECO:0000313" key="6">
    <source>
        <dbReference type="EMBL" id="OAD02143.1"/>
    </source>
</evidence>
<dbReference type="Pfam" id="PF00501">
    <property type="entry name" value="AMP-binding"/>
    <property type="match status" value="1"/>
</dbReference>
<dbReference type="SUPFAM" id="SSF47336">
    <property type="entry name" value="ACP-like"/>
    <property type="match status" value="1"/>
</dbReference>
<feature type="domain" description="Thioester reductase (TE)" evidence="5">
    <location>
        <begin position="698"/>
        <end position="936"/>
    </location>
</feature>
<dbReference type="AlphaFoldDB" id="A0A168K9F4"/>